<sequence length="401" mass="44367">MKEGEPVSVSVRSVGGNPEPSHRCWLRTAEGLSTSMTRAQNNPEAQNLGVETLVESEFSLSSTRQMNGGSLECRVSQHGLEDLDGRFTQNVTVYYQAEASLSISFFNGTHFNTTLSKEWRGNPRASAQCFIDGNSTGSMQQREVGRTKQFSTSSVRPAVVAASSSCVIDLLLPKAHRCGTVGLELEQEYRKSHYLYRDLSRMEYATVVSPDPSAPRLSDSLETIYEKIIGHIDEHGELVTSWDILVPTPITAAASVTQKLPTIRCNCRRTTTVRHRNRRQHWLQWICRLDTHPAATGPSSSPLLQQPSFQTLHRLAAGFCVVADAAVSRRSLGWLLSDLRQSGGEPPDRAVHNVLQLLAAEAKLRVWKRTTQVGLGCRRGPGFALAGCLLRTCRMLLLLLR</sequence>
<dbReference type="AlphaFoldDB" id="A0A1I8F7W8"/>
<dbReference type="InterPro" id="IPR013783">
    <property type="entry name" value="Ig-like_fold"/>
</dbReference>
<evidence type="ECO:0000313" key="3">
    <source>
        <dbReference type="Proteomes" id="UP000095280"/>
    </source>
</evidence>
<dbReference type="Gene3D" id="2.60.40.10">
    <property type="entry name" value="Immunoglobulins"/>
    <property type="match status" value="1"/>
</dbReference>
<evidence type="ECO:0000259" key="2">
    <source>
        <dbReference type="PROSITE" id="PS50835"/>
    </source>
</evidence>
<feature type="region of interest" description="Disordered" evidence="1">
    <location>
        <begin position="1"/>
        <end position="20"/>
    </location>
</feature>
<name>A0A1I8F7W8_9PLAT</name>
<organism evidence="3 4">
    <name type="scientific">Macrostomum lignano</name>
    <dbReference type="NCBI Taxonomy" id="282301"/>
    <lineage>
        <taxon>Eukaryota</taxon>
        <taxon>Metazoa</taxon>
        <taxon>Spiralia</taxon>
        <taxon>Lophotrochozoa</taxon>
        <taxon>Platyhelminthes</taxon>
        <taxon>Rhabditophora</taxon>
        <taxon>Macrostomorpha</taxon>
        <taxon>Macrostomida</taxon>
        <taxon>Macrostomidae</taxon>
        <taxon>Macrostomum</taxon>
    </lineage>
</organism>
<keyword evidence="3" id="KW-1185">Reference proteome</keyword>
<protein>
    <submittedName>
        <fullName evidence="4">Ig-like domain-containing protein</fullName>
    </submittedName>
</protein>
<accession>A0A1I8F7W8</accession>
<proteinExistence type="predicted"/>
<feature type="domain" description="Ig-like" evidence="2">
    <location>
        <begin position="1"/>
        <end position="92"/>
    </location>
</feature>
<evidence type="ECO:0000256" key="1">
    <source>
        <dbReference type="SAM" id="MobiDB-lite"/>
    </source>
</evidence>
<evidence type="ECO:0000313" key="4">
    <source>
        <dbReference type="WBParaSite" id="maker-unitig_23346-snap-gene-0.2-mRNA-1"/>
    </source>
</evidence>
<reference evidence="4" key="1">
    <citation type="submission" date="2016-11" db="UniProtKB">
        <authorList>
            <consortium name="WormBaseParasite"/>
        </authorList>
    </citation>
    <scope>IDENTIFICATION</scope>
</reference>
<dbReference type="PROSITE" id="PS50835">
    <property type="entry name" value="IG_LIKE"/>
    <property type="match status" value="1"/>
</dbReference>
<dbReference type="InterPro" id="IPR007110">
    <property type="entry name" value="Ig-like_dom"/>
</dbReference>
<dbReference type="WBParaSite" id="maker-unitig_23346-snap-gene-0.2-mRNA-1">
    <property type="protein sequence ID" value="maker-unitig_23346-snap-gene-0.2-mRNA-1"/>
    <property type="gene ID" value="maker-unitig_23346-snap-gene-0.2"/>
</dbReference>
<dbReference type="Proteomes" id="UP000095280">
    <property type="component" value="Unplaced"/>
</dbReference>